<comment type="caution">
    <text evidence="15">The sequence shown here is derived from an EMBL/GenBank/DDBJ whole genome shotgun (WGS) entry which is preliminary data.</text>
</comment>
<evidence type="ECO:0000256" key="5">
    <source>
        <dbReference type="ARBA" id="ARBA00022692"/>
    </source>
</evidence>
<protein>
    <recommendedName>
        <fullName evidence="17">TonB-dependent receptor</fullName>
    </recommendedName>
</protein>
<keyword evidence="9 11" id="KW-0472">Membrane</keyword>
<keyword evidence="6" id="KW-0408">Iron</keyword>
<feature type="domain" description="TonB-dependent receptor plug" evidence="14">
    <location>
        <begin position="96"/>
        <end position="206"/>
    </location>
</feature>
<gene>
    <name evidence="15" type="ORF">EOD43_15700</name>
</gene>
<dbReference type="Proteomes" id="UP000282971">
    <property type="component" value="Unassembled WGS sequence"/>
</dbReference>
<dbReference type="PANTHER" id="PTHR32552:SF81">
    <property type="entry name" value="TONB-DEPENDENT OUTER MEMBRANE RECEPTOR"/>
    <property type="match status" value="1"/>
</dbReference>
<dbReference type="SUPFAM" id="SSF56935">
    <property type="entry name" value="Porins"/>
    <property type="match status" value="1"/>
</dbReference>
<organism evidence="15 16">
    <name type="scientific">Sphingomonas crocodyli</name>
    <dbReference type="NCBI Taxonomy" id="1979270"/>
    <lineage>
        <taxon>Bacteria</taxon>
        <taxon>Pseudomonadati</taxon>
        <taxon>Pseudomonadota</taxon>
        <taxon>Alphaproteobacteria</taxon>
        <taxon>Sphingomonadales</taxon>
        <taxon>Sphingomonadaceae</taxon>
        <taxon>Sphingomonas</taxon>
    </lineage>
</organism>
<evidence type="ECO:0000256" key="1">
    <source>
        <dbReference type="ARBA" id="ARBA00004571"/>
    </source>
</evidence>
<dbReference type="Pfam" id="PF00593">
    <property type="entry name" value="TonB_dep_Rec_b-barrel"/>
    <property type="match status" value="1"/>
</dbReference>
<evidence type="ECO:0000256" key="3">
    <source>
        <dbReference type="ARBA" id="ARBA00022452"/>
    </source>
</evidence>
<keyword evidence="3 11" id="KW-1134">Transmembrane beta strand</keyword>
<dbReference type="InterPro" id="IPR036942">
    <property type="entry name" value="Beta-barrel_TonB_sf"/>
</dbReference>
<evidence type="ECO:0000313" key="16">
    <source>
        <dbReference type="Proteomes" id="UP000282971"/>
    </source>
</evidence>
<dbReference type="GO" id="GO:0006826">
    <property type="term" value="P:iron ion transport"/>
    <property type="evidence" value="ECO:0007669"/>
    <property type="project" value="UniProtKB-KW"/>
</dbReference>
<keyword evidence="8 12" id="KW-0798">TonB box</keyword>
<evidence type="ECO:0000256" key="2">
    <source>
        <dbReference type="ARBA" id="ARBA00022448"/>
    </source>
</evidence>
<keyword evidence="2 11" id="KW-0813">Transport</keyword>
<evidence type="ECO:0000313" key="15">
    <source>
        <dbReference type="EMBL" id="RVT90976.1"/>
    </source>
</evidence>
<keyword evidence="16" id="KW-1185">Reference proteome</keyword>
<dbReference type="GO" id="GO:0009279">
    <property type="term" value="C:cell outer membrane"/>
    <property type="evidence" value="ECO:0007669"/>
    <property type="project" value="UniProtKB-SubCell"/>
</dbReference>
<evidence type="ECO:0000256" key="12">
    <source>
        <dbReference type="RuleBase" id="RU003357"/>
    </source>
</evidence>
<dbReference type="AlphaFoldDB" id="A0A437M067"/>
<keyword evidence="4" id="KW-0410">Iron transport</keyword>
<feature type="domain" description="TonB-dependent receptor-like beta-barrel" evidence="13">
    <location>
        <begin position="385"/>
        <end position="794"/>
    </location>
</feature>
<evidence type="ECO:0000256" key="9">
    <source>
        <dbReference type="ARBA" id="ARBA00023136"/>
    </source>
</evidence>
<keyword evidence="7" id="KW-0406">Ion transport</keyword>
<evidence type="ECO:0000256" key="10">
    <source>
        <dbReference type="ARBA" id="ARBA00023237"/>
    </source>
</evidence>
<dbReference type="Pfam" id="PF07715">
    <property type="entry name" value="Plug"/>
    <property type="match status" value="1"/>
</dbReference>
<keyword evidence="10 11" id="KW-0998">Cell outer membrane</keyword>
<dbReference type="OrthoDB" id="9760494at2"/>
<evidence type="ECO:0000256" key="6">
    <source>
        <dbReference type="ARBA" id="ARBA00023004"/>
    </source>
</evidence>
<sequence>MHDGRAASPGAPGGLCRRGGIVRPIEGEVDADQGVRMSRLGSRFRRLNRSSLAALLVAQCLAAPAFAQDADAPAEQADQSGFGDILVTARSREESLYDAPLSITSFSAKDISNANLRDITNLAQVAPGFFYTPQVTFSSSRLTPALRFRGMTIPRNDPLEQLGGIFVDGIYLFGGAQSLTFDDIQRVEVIKGPQSALFGRGTFSGAINFITREPSDTLRARAEAGIETRGTHNLSGSIEGPLFEGLSFRISGASNEKGAHFTATDGGELGRESTNVINAQLVWKPVEGLRLRLRHSEVWLDDSRNGTANLNPSRPELLNAPGRCIRGTAPFFCGALPNYSKLVPAAYSAATSLIPPAFAKSNSPNIILDILNNNKANPLVVNGLPFIEDTPHLDDAGLAGRFYRTSFETDYEFANDMSVHLTLSKSDMKSTTAQVSTDDNGNQYVVSTNILTDRSADFRLNSSPHGRFTWLVGANYFKQKSLGGPSGTGALISVLDATNRVSYTEPSVYTSQGDVEYYSGFFGLHYDVLEWAALDVEGRYQVDRATTSLGLPTADTSSYKNFLPRAIVTLKPNADLTLYGSWARGALRGTTNSNFTLYSPALQATISAIPGYTYDVPVETVDSFEVGVKQVLPGFRYALTGYYMDWKNLKNTVNTPCPSNRCGPTITGAFAAAVIPSQAKIWGLEAEFDLRIAEHWDASLNAQYTHARYDRLFTPLTLAPTGQTDASGKTPVGFPSKQASFSTTYRDGIASSFAGGDWEWYARGEANYTGRIYVDEINQSWLNDRLMLNMRLGIERGGTRFEIYSENLTNNKTWVSAVRGSATNYRVGTTSVSQPTAFAVLPRLRTFGVRVSYDF</sequence>
<evidence type="ECO:0008006" key="17">
    <source>
        <dbReference type="Google" id="ProtNLM"/>
    </source>
</evidence>
<reference evidence="15 16" key="1">
    <citation type="submission" date="2019-01" db="EMBL/GenBank/DDBJ databases">
        <authorList>
            <person name="Chen W.-M."/>
        </authorList>
    </citation>
    <scope>NUCLEOTIDE SEQUENCE [LARGE SCALE GENOMIC DNA]</scope>
    <source>
        <strain evidence="15 16">CCP-7</strain>
    </source>
</reference>
<dbReference type="InterPro" id="IPR000531">
    <property type="entry name" value="Beta-barrel_TonB"/>
</dbReference>
<comment type="similarity">
    <text evidence="11 12">Belongs to the TonB-dependent receptor family.</text>
</comment>
<evidence type="ECO:0000256" key="11">
    <source>
        <dbReference type="PROSITE-ProRule" id="PRU01360"/>
    </source>
</evidence>
<dbReference type="EMBL" id="SACN01000002">
    <property type="protein sequence ID" value="RVT90976.1"/>
    <property type="molecule type" value="Genomic_DNA"/>
</dbReference>
<evidence type="ECO:0000259" key="14">
    <source>
        <dbReference type="Pfam" id="PF07715"/>
    </source>
</evidence>
<dbReference type="InterPro" id="IPR012910">
    <property type="entry name" value="Plug_dom"/>
</dbReference>
<proteinExistence type="inferred from homology"/>
<dbReference type="PANTHER" id="PTHR32552">
    <property type="entry name" value="FERRICHROME IRON RECEPTOR-RELATED"/>
    <property type="match status" value="1"/>
</dbReference>
<dbReference type="Gene3D" id="2.40.170.20">
    <property type="entry name" value="TonB-dependent receptor, beta-barrel domain"/>
    <property type="match status" value="2"/>
</dbReference>
<keyword evidence="5 11" id="KW-0812">Transmembrane</keyword>
<accession>A0A437M067</accession>
<evidence type="ECO:0000256" key="8">
    <source>
        <dbReference type="ARBA" id="ARBA00023077"/>
    </source>
</evidence>
<dbReference type="PROSITE" id="PS52016">
    <property type="entry name" value="TONB_DEPENDENT_REC_3"/>
    <property type="match status" value="1"/>
</dbReference>
<evidence type="ECO:0000259" key="13">
    <source>
        <dbReference type="Pfam" id="PF00593"/>
    </source>
</evidence>
<evidence type="ECO:0000256" key="4">
    <source>
        <dbReference type="ARBA" id="ARBA00022496"/>
    </source>
</evidence>
<evidence type="ECO:0000256" key="7">
    <source>
        <dbReference type="ARBA" id="ARBA00023065"/>
    </source>
</evidence>
<name>A0A437M067_9SPHN</name>
<comment type="subcellular location">
    <subcellularLocation>
        <location evidence="1 11">Cell outer membrane</location>
        <topology evidence="1 11">Multi-pass membrane protein</topology>
    </subcellularLocation>
</comment>
<dbReference type="InterPro" id="IPR039426">
    <property type="entry name" value="TonB-dep_rcpt-like"/>
</dbReference>